<dbReference type="Proteomes" id="UP001295444">
    <property type="component" value="Chromosome 06"/>
</dbReference>
<name>A0AAD1SHJ1_PELCU</name>
<accession>A0AAD1SHJ1</accession>
<evidence type="ECO:0000313" key="2">
    <source>
        <dbReference type="Proteomes" id="UP001295444"/>
    </source>
</evidence>
<sequence>MSPLNVAGRRIRDFRHPPATKRCRAGLSVREGRVWGRTSGWEWLLCKSGWTIGSGAPNIPCDEAMQSSGTDAGDPGPGLRLWWGTIL</sequence>
<gene>
    <name evidence="1" type="ORF">PECUL_23A026016</name>
</gene>
<proteinExistence type="predicted"/>
<protein>
    <submittedName>
        <fullName evidence="1">Uncharacterized protein</fullName>
    </submittedName>
</protein>
<feature type="non-terminal residue" evidence="1">
    <location>
        <position position="87"/>
    </location>
</feature>
<evidence type="ECO:0000313" key="1">
    <source>
        <dbReference type="EMBL" id="CAH2299963.1"/>
    </source>
</evidence>
<dbReference type="EMBL" id="OW240917">
    <property type="protein sequence ID" value="CAH2299963.1"/>
    <property type="molecule type" value="Genomic_DNA"/>
</dbReference>
<dbReference type="AlphaFoldDB" id="A0AAD1SHJ1"/>
<keyword evidence="2" id="KW-1185">Reference proteome</keyword>
<organism evidence="1 2">
    <name type="scientific">Pelobates cultripes</name>
    <name type="common">Western spadefoot toad</name>
    <dbReference type="NCBI Taxonomy" id="61616"/>
    <lineage>
        <taxon>Eukaryota</taxon>
        <taxon>Metazoa</taxon>
        <taxon>Chordata</taxon>
        <taxon>Craniata</taxon>
        <taxon>Vertebrata</taxon>
        <taxon>Euteleostomi</taxon>
        <taxon>Amphibia</taxon>
        <taxon>Batrachia</taxon>
        <taxon>Anura</taxon>
        <taxon>Pelobatoidea</taxon>
        <taxon>Pelobatidae</taxon>
        <taxon>Pelobates</taxon>
    </lineage>
</organism>
<reference evidence="1" key="1">
    <citation type="submission" date="2022-03" db="EMBL/GenBank/DDBJ databases">
        <authorList>
            <person name="Alioto T."/>
            <person name="Alioto T."/>
            <person name="Gomez Garrido J."/>
        </authorList>
    </citation>
    <scope>NUCLEOTIDE SEQUENCE</scope>
</reference>